<reference evidence="1 2" key="1">
    <citation type="journal article" date="2022" name="Genome Biol. Evol.">
        <title>The Spruce Budworm Genome: Reconstructing the Evolutionary History of Antifreeze Proteins.</title>
        <authorList>
            <person name="Beliveau C."/>
            <person name="Gagne P."/>
            <person name="Picq S."/>
            <person name="Vernygora O."/>
            <person name="Keeling C.I."/>
            <person name="Pinkney K."/>
            <person name="Doucet D."/>
            <person name="Wen F."/>
            <person name="Johnston J.S."/>
            <person name="Maaroufi H."/>
            <person name="Boyle B."/>
            <person name="Laroche J."/>
            <person name="Dewar K."/>
            <person name="Juretic N."/>
            <person name="Blackburn G."/>
            <person name="Nisole A."/>
            <person name="Brunet B."/>
            <person name="Brandao M."/>
            <person name="Lumley L."/>
            <person name="Duan J."/>
            <person name="Quan G."/>
            <person name="Lucarotti C.J."/>
            <person name="Roe A.D."/>
            <person name="Sperling F.A.H."/>
            <person name="Levesque R.C."/>
            <person name="Cusson M."/>
        </authorList>
    </citation>
    <scope>NUCLEOTIDE SEQUENCE [LARGE SCALE GENOMIC DNA]</scope>
    <source>
        <strain evidence="1">Glfc:IPQL:Cfum</strain>
    </source>
</reference>
<name>A0ACC0KBP8_CHOFU</name>
<dbReference type="Proteomes" id="UP001064048">
    <property type="component" value="Chromosome 29"/>
</dbReference>
<dbReference type="EMBL" id="CM046129">
    <property type="protein sequence ID" value="KAI8433903.1"/>
    <property type="molecule type" value="Genomic_DNA"/>
</dbReference>
<keyword evidence="2" id="KW-1185">Reference proteome</keyword>
<comment type="caution">
    <text evidence="1">The sequence shown here is derived from an EMBL/GenBank/DDBJ whole genome shotgun (WGS) entry which is preliminary data.</text>
</comment>
<sequence length="260" mass="29322">MAQNVGLHVLNIVFTIFGLIIAGGSIGFFVYVNMFVSLRNSNHYLLDYNVYWPQAVPWMFFVCGLFVICTSCCGFKSAKKPSKTMVTTYGVFVAIASLLLFAISIVALVCADGVKTDNFIRDTIWDAYFQMKEHPEVEMSFGNFERRLHCCGADSPRDYVNWRMEFPQSCCDVIRYGFLDNYPIDCQFTNKLANERHGCSEVAAQYARIGIKVLSGVSIFTSLIGIITLIAAYTTSKSINKRRPQVINMSHELESKKVLL</sequence>
<evidence type="ECO:0000313" key="1">
    <source>
        <dbReference type="EMBL" id="KAI8433903.1"/>
    </source>
</evidence>
<gene>
    <name evidence="1" type="ORF">MSG28_015829</name>
</gene>
<organism evidence="1 2">
    <name type="scientific">Choristoneura fumiferana</name>
    <name type="common">Spruce budworm moth</name>
    <name type="synonym">Archips fumiferana</name>
    <dbReference type="NCBI Taxonomy" id="7141"/>
    <lineage>
        <taxon>Eukaryota</taxon>
        <taxon>Metazoa</taxon>
        <taxon>Ecdysozoa</taxon>
        <taxon>Arthropoda</taxon>
        <taxon>Hexapoda</taxon>
        <taxon>Insecta</taxon>
        <taxon>Pterygota</taxon>
        <taxon>Neoptera</taxon>
        <taxon>Endopterygota</taxon>
        <taxon>Lepidoptera</taxon>
        <taxon>Glossata</taxon>
        <taxon>Ditrysia</taxon>
        <taxon>Tortricoidea</taxon>
        <taxon>Tortricidae</taxon>
        <taxon>Tortricinae</taxon>
        <taxon>Choristoneura</taxon>
    </lineage>
</organism>
<evidence type="ECO:0000313" key="2">
    <source>
        <dbReference type="Proteomes" id="UP001064048"/>
    </source>
</evidence>
<proteinExistence type="predicted"/>
<accession>A0ACC0KBP8</accession>
<protein>
    <submittedName>
        <fullName evidence="1">Uncharacterized protein</fullName>
    </submittedName>
</protein>